<evidence type="ECO:0000313" key="4">
    <source>
        <dbReference type="Proteomes" id="UP000663853"/>
    </source>
</evidence>
<comment type="caution">
    <text evidence="3">The sequence shown here is derived from an EMBL/GenBank/DDBJ whole genome shotgun (WGS) entry which is preliminary data.</text>
</comment>
<name>A0A8H3DPI7_9AGAM</name>
<feature type="compositionally biased region" description="Polar residues" evidence="2">
    <location>
        <begin position="125"/>
        <end position="135"/>
    </location>
</feature>
<accession>A0A8H3DPI7</accession>
<dbReference type="EMBL" id="CAJMXA010004231">
    <property type="protein sequence ID" value="CAE6537743.1"/>
    <property type="molecule type" value="Genomic_DNA"/>
</dbReference>
<keyword evidence="1" id="KW-0175">Coiled coil</keyword>
<dbReference type="AlphaFoldDB" id="A0A8H3DPI7"/>
<sequence>MDLAYYKHRTVRIYPNTPSGNLPGNDNLHPFLACFGAVRDLRRFCIKEGESVNEPPNNAIAIFDSPDAVERILKSSKDAMEGSLWRKRSITAESFRESGPLDNFFAKRLFPRLSSKFTGESSSSKNPPQFKQSRTAHSDSGGHGPPAKRPRTEGWNRELDVAATAGNHASRSKSSQISSAIPESPDWMRARIIELEAELDTAKAARDMAASEQEVIRKAHQAEQRARREAMAQKSAAEAALSRKAIEHDRLRSDLETTSVQKSALSNELSSLRGELAAARYELGLMRSSSDQSTSCGEQIKAQEMELEEARDQVHKLRLQNSRLGQHKTYPNTTEPEDTSAKIKDLKSEVKQLKYDLTNTQEQLDSTQQSLESMEQKYSSARGKYKSAKTDLKAYKTQLEKEQTLMNKLKDKLTPAVYQSLGVTHETLGVFLSAMGLLPTNEEGNTELTEESG</sequence>
<gene>
    <name evidence="3" type="ORF">RDB_LOCUS184480</name>
</gene>
<evidence type="ECO:0000256" key="1">
    <source>
        <dbReference type="SAM" id="Coils"/>
    </source>
</evidence>
<proteinExistence type="predicted"/>
<reference evidence="3" key="1">
    <citation type="submission" date="2021-01" db="EMBL/GenBank/DDBJ databases">
        <authorList>
            <person name="Kaushik A."/>
        </authorList>
    </citation>
    <scope>NUCLEOTIDE SEQUENCE</scope>
    <source>
        <strain evidence="3">AG6-10EEA</strain>
    </source>
</reference>
<evidence type="ECO:0000313" key="3">
    <source>
        <dbReference type="EMBL" id="CAE6537743.1"/>
    </source>
</evidence>
<dbReference type="Proteomes" id="UP000663853">
    <property type="component" value="Unassembled WGS sequence"/>
</dbReference>
<organism evidence="3 4">
    <name type="scientific">Rhizoctonia solani</name>
    <dbReference type="NCBI Taxonomy" id="456999"/>
    <lineage>
        <taxon>Eukaryota</taxon>
        <taxon>Fungi</taxon>
        <taxon>Dikarya</taxon>
        <taxon>Basidiomycota</taxon>
        <taxon>Agaricomycotina</taxon>
        <taxon>Agaricomycetes</taxon>
        <taxon>Cantharellales</taxon>
        <taxon>Ceratobasidiaceae</taxon>
        <taxon>Rhizoctonia</taxon>
    </lineage>
</organism>
<dbReference type="Gene3D" id="1.10.287.1490">
    <property type="match status" value="1"/>
</dbReference>
<feature type="region of interest" description="Disordered" evidence="2">
    <location>
        <begin position="116"/>
        <end position="154"/>
    </location>
</feature>
<protein>
    <submittedName>
        <fullName evidence="3">Uncharacterized protein</fullName>
    </submittedName>
</protein>
<feature type="coiled-coil region" evidence="1">
    <location>
        <begin position="262"/>
        <end position="412"/>
    </location>
</feature>
<evidence type="ECO:0000256" key="2">
    <source>
        <dbReference type="SAM" id="MobiDB-lite"/>
    </source>
</evidence>